<proteinExistence type="predicted"/>
<dbReference type="GO" id="GO:0022857">
    <property type="term" value="F:transmembrane transporter activity"/>
    <property type="evidence" value="ECO:0007669"/>
    <property type="project" value="TreeGrafter"/>
</dbReference>
<keyword evidence="2" id="KW-0813">Transport</keyword>
<keyword evidence="8" id="KW-1185">Reference proteome</keyword>
<evidence type="ECO:0000313" key="7">
    <source>
        <dbReference type="EMBL" id="EHL02300.1"/>
    </source>
</evidence>
<evidence type="ECO:0000256" key="1">
    <source>
        <dbReference type="ARBA" id="ARBA00004141"/>
    </source>
</evidence>
<feature type="transmembrane region" description="Helical" evidence="6">
    <location>
        <begin position="35"/>
        <end position="59"/>
    </location>
</feature>
<feature type="transmembrane region" description="Helical" evidence="6">
    <location>
        <begin position="71"/>
        <end position="95"/>
    </location>
</feature>
<gene>
    <name evidence="7" type="ORF">M7I_1643</name>
</gene>
<dbReference type="Proteomes" id="UP000005446">
    <property type="component" value="Unassembled WGS sequence"/>
</dbReference>
<accession>H0EGM6</accession>
<dbReference type="PANTHER" id="PTHR43791:SF51">
    <property type="entry name" value="MAJOR FACILITATOR SUPERFAMILY (MFS) PROFILE DOMAIN-CONTAINING PROTEIN"/>
    <property type="match status" value="1"/>
</dbReference>
<dbReference type="EMBL" id="AGUE01000028">
    <property type="protein sequence ID" value="EHL02300.1"/>
    <property type="molecule type" value="Genomic_DNA"/>
</dbReference>
<name>H0EGM6_GLAL7</name>
<dbReference type="PANTHER" id="PTHR43791">
    <property type="entry name" value="PERMEASE-RELATED"/>
    <property type="match status" value="1"/>
</dbReference>
<evidence type="ECO:0000256" key="3">
    <source>
        <dbReference type="ARBA" id="ARBA00022692"/>
    </source>
</evidence>
<keyword evidence="3 6" id="KW-0812">Transmembrane</keyword>
<dbReference type="OrthoDB" id="2985014at2759"/>
<dbReference type="SUPFAM" id="SSF103473">
    <property type="entry name" value="MFS general substrate transporter"/>
    <property type="match status" value="1"/>
</dbReference>
<keyword evidence="4 6" id="KW-1133">Transmembrane helix</keyword>
<evidence type="ECO:0000256" key="6">
    <source>
        <dbReference type="SAM" id="Phobius"/>
    </source>
</evidence>
<comment type="subcellular location">
    <subcellularLocation>
        <location evidence="1">Membrane</location>
        <topology evidence="1">Multi-pass membrane protein</topology>
    </subcellularLocation>
</comment>
<feature type="transmembrane region" description="Helical" evidence="6">
    <location>
        <begin position="101"/>
        <end position="122"/>
    </location>
</feature>
<dbReference type="HOGENOM" id="CLU_1525302_0_0_1"/>
<comment type="caution">
    <text evidence="7">The sequence shown here is derived from an EMBL/GenBank/DDBJ whole genome shotgun (WGS) entry which is preliminary data.</text>
</comment>
<evidence type="ECO:0000313" key="8">
    <source>
        <dbReference type="Proteomes" id="UP000005446"/>
    </source>
</evidence>
<dbReference type="GO" id="GO:0016020">
    <property type="term" value="C:membrane"/>
    <property type="evidence" value="ECO:0007669"/>
    <property type="project" value="UniProtKB-SubCell"/>
</dbReference>
<keyword evidence="5 6" id="KW-0472">Membrane</keyword>
<organism evidence="7 8">
    <name type="scientific">Glarea lozoyensis (strain ATCC 74030 / MF5533)</name>
    <dbReference type="NCBI Taxonomy" id="1104152"/>
    <lineage>
        <taxon>Eukaryota</taxon>
        <taxon>Fungi</taxon>
        <taxon>Dikarya</taxon>
        <taxon>Ascomycota</taxon>
        <taxon>Pezizomycotina</taxon>
        <taxon>Leotiomycetes</taxon>
        <taxon>Helotiales</taxon>
        <taxon>Helotiaceae</taxon>
        <taxon>Glarea</taxon>
    </lineage>
</organism>
<reference evidence="7 8" key="1">
    <citation type="journal article" date="2012" name="Eukaryot. Cell">
        <title>Genome sequence of the fungus Glarea lozoyensis: the first genome sequence of a species from the Helotiaceae family.</title>
        <authorList>
            <person name="Youssar L."/>
            <person name="Gruening B.A."/>
            <person name="Erxleben A."/>
            <person name="Guenther S."/>
            <person name="Huettel W."/>
        </authorList>
    </citation>
    <scope>NUCLEOTIDE SEQUENCE [LARGE SCALE GENOMIC DNA]</scope>
    <source>
        <strain evidence="8">ATCC 74030 / MF5533</strain>
    </source>
</reference>
<feature type="transmembrane region" description="Helical" evidence="6">
    <location>
        <begin position="129"/>
        <end position="147"/>
    </location>
</feature>
<dbReference type="InParanoid" id="H0EGM6"/>
<dbReference type="InterPro" id="IPR036259">
    <property type="entry name" value="MFS_trans_sf"/>
</dbReference>
<dbReference type="AlphaFoldDB" id="H0EGM6"/>
<evidence type="ECO:0000256" key="5">
    <source>
        <dbReference type="ARBA" id="ARBA00023136"/>
    </source>
</evidence>
<evidence type="ECO:0000256" key="4">
    <source>
        <dbReference type="ARBA" id="ARBA00022989"/>
    </source>
</evidence>
<evidence type="ECO:0000256" key="2">
    <source>
        <dbReference type="ARBA" id="ARBA00022448"/>
    </source>
</evidence>
<sequence length="176" mass="19435">MANHDPIAASGKTFEPLATLMLKKFSPSVWMSRIMLTWAFFYACGMFSGTVSGLLAYAISFMNGAGGLAGWRWLMTMPPYTFVFVILLTLGWLIHTKRLNPWVAGLGLEAAQIVCYILLITIRNKEAKYIFVMIATAASQSFFPIIWPERIRAAHGTTTAGLAIGITNSMAQIFTQ</sequence>
<protein>
    <submittedName>
        <fullName evidence="7">Putative Uncharacterized transporter</fullName>
    </submittedName>
</protein>